<comment type="caution">
    <text evidence="2">The sequence shown here is derived from an EMBL/GenBank/DDBJ whole genome shotgun (WGS) entry which is preliminary data.</text>
</comment>
<dbReference type="Gene3D" id="1.10.630.10">
    <property type="entry name" value="Cytochrome P450"/>
    <property type="match status" value="1"/>
</dbReference>
<dbReference type="STRING" id="159449.B4N89_45225"/>
<dbReference type="InterPro" id="IPR002397">
    <property type="entry name" value="Cyt_P450_B"/>
</dbReference>
<accession>A0A1T3NIP2</accession>
<protein>
    <recommendedName>
        <fullName evidence="4">Cytochrome P450</fullName>
    </recommendedName>
</protein>
<dbReference type="PANTHER" id="PTHR46696:SF1">
    <property type="entry name" value="CYTOCHROME P450 YJIB-RELATED"/>
    <property type="match status" value="1"/>
</dbReference>
<dbReference type="PANTHER" id="PTHR46696">
    <property type="entry name" value="P450, PUTATIVE (EUROFUNG)-RELATED"/>
    <property type="match status" value="1"/>
</dbReference>
<keyword evidence="3" id="KW-1185">Reference proteome</keyword>
<dbReference type="GO" id="GO:0004497">
    <property type="term" value="F:monooxygenase activity"/>
    <property type="evidence" value="ECO:0007669"/>
    <property type="project" value="InterPro"/>
</dbReference>
<dbReference type="Pfam" id="PF00067">
    <property type="entry name" value="p450"/>
    <property type="match status" value="1"/>
</dbReference>
<gene>
    <name evidence="2" type="ORF">B4N89_45225</name>
</gene>
<dbReference type="InterPro" id="IPR036396">
    <property type="entry name" value="Cyt_P450_sf"/>
</dbReference>
<name>A0A1T3NIP2_9ACTN</name>
<dbReference type="PRINTS" id="PR00385">
    <property type="entry name" value="P450"/>
</dbReference>
<dbReference type="GO" id="GO:0020037">
    <property type="term" value="F:heme binding"/>
    <property type="evidence" value="ECO:0007669"/>
    <property type="project" value="InterPro"/>
</dbReference>
<dbReference type="GO" id="GO:0005506">
    <property type="term" value="F:iron ion binding"/>
    <property type="evidence" value="ECO:0007669"/>
    <property type="project" value="InterPro"/>
</dbReference>
<dbReference type="AlphaFoldDB" id="A0A1T3NIP2"/>
<dbReference type="InterPro" id="IPR001128">
    <property type="entry name" value="Cyt_P450"/>
</dbReference>
<dbReference type="PRINTS" id="PR00359">
    <property type="entry name" value="BP450"/>
</dbReference>
<dbReference type="SUPFAM" id="SSF48264">
    <property type="entry name" value="Cytochrome P450"/>
    <property type="match status" value="1"/>
</dbReference>
<comment type="similarity">
    <text evidence="1">Belongs to the cytochrome P450 family.</text>
</comment>
<dbReference type="GO" id="GO:0016705">
    <property type="term" value="F:oxidoreductase activity, acting on paired donors, with incorporation or reduction of molecular oxygen"/>
    <property type="evidence" value="ECO:0007669"/>
    <property type="project" value="InterPro"/>
</dbReference>
<evidence type="ECO:0000256" key="1">
    <source>
        <dbReference type="ARBA" id="ARBA00010617"/>
    </source>
</evidence>
<dbReference type="EMBL" id="MWQN01000005">
    <property type="protein sequence ID" value="OPC76694.1"/>
    <property type="molecule type" value="Genomic_DNA"/>
</dbReference>
<sequence length="408" mass="44107">MCPQEPSVLRRRGAAMPASSGLDLFANPVLTDPYPTYARLRKLGAVVHLDAHAVWAVPRHADVAAVLRDPNTYSSERALALTDEVNEVVLTGSVVASDGAVHARLRRVLSRQLAPRALKSLATGMHEHARALVASLPQGQVFDGVADLAAPFVADTVMRLTGLPEQDRGHVLDLADAVFDVFGPDNARTRAAMPRAEQMFTYLDRVATRQRIAPDSWLGAIHRAADQGEIDETQAVQLMLSYTVAGMDTTILAISTALHLLARHPKQWDLVRNGTVASDAVFAEALRLEAPVQFFGRRTTRDVHVGDTLIPAGDRVLLLYGSAGRDHAKWGPTADNFDVTRPDCRDHLALGLGAHQCAGNHLAAMEFAALLAALTARFPTLSPSPDETPIRRLHNILRGPRSLPLIAA</sequence>
<proteinExistence type="inferred from homology"/>
<reference evidence="2 3" key="1">
    <citation type="submission" date="2017-03" db="EMBL/GenBank/DDBJ databases">
        <title>Draft genome sequence of Streptomyces scabrisporus NF3, endophyte isolated from Amphipterygium adstringens.</title>
        <authorList>
            <person name="Vazquez M."/>
            <person name="Ceapa C.D."/>
            <person name="Rodriguez Luna D."/>
            <person name="Sanchez Esquivel S."/>
        </authorList>
    </citation>
    <scope>NUCLEOTIDE SEQUENCE [LARGE SCALE GENOMIC DNA]</scope>
    <source>
        <strain evidence="2 3">NF3</strain>
    </source>
</reference>
<evidence type="ECO:0008006" key="4">
    <source>
        <dbReference type="Google" id="ProtNLM"/>
    </source>
</evidence>
<evidence type="ECO:0000313" key="2">
    <source>
        <dbReference type="EMBL" id="OPC76694.1"/>
    </source>
</evidence>
<organism evidence="2 3">
    <name type="scientific">Embleya scabrispora</name>
    <dbReference type="NCBI Taxonomy" id="159449"/>
    <lineage>
        <taxon>Bacteria</taxon>
        <taxon>Bacillati</taxon>
        <taxon>Actinomycetota</taxon>
        <taxon>Actinomycetes</taxon>
        <taxon>Kitasatosporales</taxon>
        <taxon>Streptomycetaceae</taxon>
        <taxon>Embleya</taxon>
    </lineage>
</organism>
<dbReference type="Proteomes" id="UP000190037">
    <property type="component" value="Unassembled WGS sequence"/>
</dbReference>
<evidence type="ECO:0000313" key="3">
    <source>
        <dbReference type="Proteomes" id="UP000190037"/>
    </source>
</evidence>